<protein>
    <submittedName>
        <fullName evidence="1">Uncharacterized protein</fullName>
    </submittedName>
</protein>
<organism evidence="1 2">
    <name type="scientific">Yersinia phage vB_Yru_GN1</name>
    <dbReference type="NCBI Taxonomy" id="3074381"/>
    <lineage>
        <taxon>Viruses</taxon>
        <taxon>Duplodnaviria</taxon>
        <taxon>Heunggongvirae</taxon>
        <taxon>Uroviricota</taxon>
        <taxon>Caudoviricetes</taxon>
        <taxon>Caudoviricetes incertae sedis</taxon>
        <taxon>Sepahanvirus</taxon>
        <taxon>Sepahanvirus vB-Yru-GN1</taxon>
    </lineage>
</organism>
<name>A0AA86IZ23_9CAUD</name>
<sequence length="70" mass="8093">MLNRYLVAFGEEPIGHYVAESPDEAISDCRIHMRDEAPQMLKDIRKQELEHRGKADAHKFTWTAQVNNPS</sequence>
<keyword evidence="2" id="KW-1185">Reference proteome</keyword>
<proteinExistence type="predicted"/>
<dbReference type="Proteomes" id="UP001304813">
    <property type="component" value="Segment"/>
</dbReference>
<dbReference type="EMBL" id="LC779065">
    <property type="protein sequence ID" value="BES79971.1"/>
    <property type="molecule type" value="Genomic_DNA"/>
</dbReference>
<accession>A0AA86IZ23</accession>
<reference evidence="1 2" key="1">
    <citation type="submission" date="2023-09" db="EMBL/GenBank/DDBJ databases">
        <title>Analysis of phage genome (vB_Yru_GN1) of the bacterium (Yersinia ruckeri).</title>
        <authorList>
            <person name="Ganjoor M.S."/>
            <person name="Bouzari M."/>
            <person name="Soleimani-Delfan A."/>
        </authorList>
    </citation>
    <scope>NUCLEOTIDE SEQUENCE [LARGE SCALE GENOMIC DNA]</scope>
    <source>
        <strain evidence="2">vB_Yru_GN1</strain>
    </source>
</reference>
<evidence type="ECO:0000313" key="1">
    <source>
        <dbReference type="EMBL" id="BES79971.1"/>
    </source>
</evidence>
<evidence type="ECO:0000313" key="2">
    <source>
        <dbReference type="Proteomes" id="UP001304813"/>
    </source>
</evidence>